<dbReference type="EMBL" id="NHYE01005418">
    <property type="protein sequence ID" value="PPQ73200.1"/>
    <property type="molecule type" value="Genomic_DNA"/>
</dbReference>
<proteinExistence type="predicted"/>
<accession>A0A409W3T6</accession>
<name>A0A409W3T6_9AGAR</name>
<dbReference type="AlphaFoldDB" id="A0A409W3T6"/>
<gene>
    <name evidence="1" type="ORF">CVT26_014805</name>
</gene>
<reference evidence="1 2" key="1">
    <citation type="journal article" date="2018" name="Evol. Lett.">
        <title>Horizontal gene cluster transfer increased hallucinogenic mushroom diversity.</title>
        <authorList>
            <person name="Reynolds H.T."/>
            <person name="Vijayakumar V."/>
            <person name="Gluck-Thaler E."/>
            <person name="Korotkin H.B."/>
            <person name="Matheny P.B."/>
            <person name="Slot J.C."/>
        </authorList>
    </citation>
    <scope>NUCLEOTIDE SEQUENCE [LARGE SCALE GENOMIC DNA]</scope>
    <source>
        <strain evidence="1 2">SRW20</strain>
    </source>
</reference>
<evidence type="ECO:0000313" key="2">
    <source>
        <dbReference type="Proteomes" id="UP000284706"/>
    </source>
</evidence>
<keyword evidence="2" id="KW-1185">Reference proteome</keyword>
<organism evidence="1 2">
    <name type="scientific">Gymnopilus dilepis</name>
    <dbReference type="NCBI Taxonomy" id="231916"/>
    <lineage>
        <taxon>Eukaryota</taxon>
        <taxon>Fungi</taxon>
        <taxon>Dikarya</taxon>
        <taxon>Basidiomycota</taxon>
        <taxon>Agaricomycotina</taxon>
        <taxon>Agaricomycetes</taxon>
        <taxon>Agaricomycetidae</taxon>
        <taxon>Agaricales</taxon>
        <taxon>Agaricineae</taxon>
        <taxon>Hymenogastraceae</taxon>
        <taxon>Gymnopilus</taxon>
    </lineage>
</organism>
<dbReference type="Proteomes" id="UP000284706">
    <property type="component" value="Unassembled WGS sequence"/>
</dbReference>
<protein>
    <submittedName>
        <fullName evidence="1">Uncharacterized protein</fullName>
    </submittedName>
</protein>
<sequence length="91" mass="9978">MVNQGETRSTIFLSAFHVPGWETLFEDICAFLVAGLADGLMIVYAVSRVLDLEVLQYLESLIPSCHSTDTSTFLRNWSVHAGVVRTASESG</sequence>
<dbReference type="InParanoid" id="A0A409W3T6"/>
<evidence type="ECO:0000313" key="1">
    <source>
        <dbReference type="EMBL" id="PPQ73200.1"/>
    </source>
</evidence>
<dbReference type="OrthoDB" id="2873242at2759"/>
<comment type="caution">
    <text evidence="1">The sequence shown here is derived from an EMBL/GenBank/DDBJ whole genome shotgun (WGS) entry which is preliminary data.</text>
</comment>